<name>A0ABR5SHQ6_9BACT</name>
<keyword evidence="2" id="KW-0328">Glycosyltransferase</keyword>
<feature type="transmembrane region" description="Helical" evidence="4">
    <location>
        <begin position="283"/>
        <end position="302"/>
    </location>
</feature>
<sequence length="327" mass="37672">MERQSIAAVVVTYNRKELLLECLEALKCQTTALDAIYLIDNASTDETPRLLAEAGFIDAPPADGLREPLELHKKISTGDAAIDIYYVRMHRNTGGAGGFHEGVRRAYERGVHWLWLMDDDVEPLKNALEVMMSFTFAGRVVLPNKKFADGTVLSDDSYFSLSMGKMMPVRNGTFARNSRFSFKNYATFEGMLVSRTIVEQIGYPDRRFFYIGDDFVYGLMASLYTNIVFVKEGLFYKKLKRQDPKTLMGRESVRLKDMEIYYRVRNMFLIFEYMKKIGTFTPLAYISLFMNVIKSALGIVVYDRSPRRLYLLFKGLKDGVFKKFTKW</sequence>
<evidence type="ECO:0000256" key="2">
    <source>
        <dbReference type="ARBA" id="ARBA00022676"/>
    </source>
</evidence>
<evidence type="ECO:0000256" key="3">
    <source>
        <dbReference type="ARBA" id="ARBA00022679"/>
    </source>
</evidence>
<proteinExistence type="inferred from homology"/>
<evidence type="ECO:0000313" key="6">
    <source>
        <dbReference type="EMBL" id="KWT91699.1"/>
    </source>
</evidence>
<dbReference type="InterPro" id="IPR029044">
    <property type="entry name" value="Nucleotide-diphossugar_trans"/>
</dbReference>
<evidence type="ECO:0000256" key="1">
    <source>
        <dbReference type="ARBA" id="ARBA00006739"/>
    </source>
</evidence>
<reference evidence="6 7" key="1">
    <citation type="submission" date="2015-11" db="EMBL/GenBank/DDBJ databases">
        <authorList>
            <person name="Lin W."/>
        </authorList>
    </citation>
    <scope>NUCLEOTIDE SEQUENCE [LARGE SCALE GENOMIC DNA]</scope>
    <source>
        <strain evidence="6 7">HCH-1</strain>
    </source>
</reference>
<keyword evidence="4" id="KW-1133">Transmembrane helix</keyword>
<keyword evidence="3 6" id="KW-0808">Transferase</keyword>
<dbReference type="RefSeq" id="WP_085051342.1">
    <property type="nucleotide sequence ID" value="NZ_LNQR01000030.1"/>
</dbReference>
<keyword evidence="4" id="KW-0472">Membrane</keyword>
<comment type="similarity">
    <text evidence="1">Belongs to the glycosyltransferase 2 family.</text>
</comment>
<comment type="caution">
    <text evidence="6">The sequence shown here is derived from an EMBL/GenBank/DDBJ whole genome shotgun (WGS) entry which is preliminary data.</text>
</comment>
<protein>
    <submittedName>
        <fullName evidence="6">Glycosyl transferase family 2</fullName>
    </submittedName>
</protein>
<feature type="domain" description="Glycosyltransferase 2-like" evidence="5">
    <location>
        <begin position="9"/>
        <end position="137"/>
    </location>
</feature>
<dbReference type="Proteomes" id="UP000060487">
    <property type="component" value="Unassembled WGS sequence"/>
</dbReference>
<dbReference type="Gene3D" id="3.90.550.10">
    <property type="entry name" value="Spore Coat Polysaccharide Biosynthesis Protein SpsA, Chain A"/>
    <property type="match status" value="1"/>
</dbReference>
<evidence type="ECO:0000256" key="4">
    <source>
        <dbReference type="SAM" id="Phobius"/>
    </source>
</evidence>
<dbReference type="PANTHER" id="PTHR43179">
    <property type="entry name" value="RHAMNOSYLTRANSFERASE WBBL"/>
    <property type="match status" value="1"/>
</dbReference>
<dbReference type="InterPro" id="IPR001173">
    <property type="entry name" value="Glyco_trans_2-like"/>
</dbReference>
<keyword evidence="4" id="KW-0812">Transmembrane</keyword>
<evidence type="ECO:0000313" key="7">
    <source>
        <dbReference type="Proteomes" id="UP000060487"/>
    </source>
</evidence>
<dbReference type="Pfam" id="PF00535">
    <property type="entry name" value="Glycos_transf_2"/>
    <property type="match status" value="1"/>
</dbReference>
<evidence type="ECO:0000259" key="5">
    <source>
        <dbReference type="Pfam" id="PF00535"/>
    </source>
</evidence>
<organism evidence="6 7">
    <name type="scientific">Candidatus Magnetominusculus xianensis</name>
    <dbReference type="NCBI Taxonomy" id="1748249"/>
    <lineage>
        <taxon>Bacteria</taxon>
        <taxon>Pseudomonadati</taxon>
        <taxon>Nitrospirota</taxon>
        <taxon>Nitrospiria</taxon>
        <taxon>Nitrospirales</taxon>
        <taxon>Nitrospiraceae</taxon>
        <taxon>Candidatus Magnetominusculus</taxon>
    </lineage>
</organism>
<dbReference type="SUPFAM" id="SSF53448">
    <property type="entry name" value="Nucleotide-diphospho-sugar transferases"/>
    <property type="match status" value="1"/>
</dbReference>
<accession>A0ABR5SHQ6</accession>
<gene>
    <name evidence="6" type="ORF">ASN18_0817</name>
</gene>
<dbReference type="EMBL" id="LNQR01000030">
    <property type="protein sequence ID" value="KWT91699.1"/>
    <property type="molecule type" value="Genomic_DNA"/>
</dbReference>
<keyword evidence="7" id="KW-1185">Reference proteome</keyword>
<dbReference type="PANTHER" id="PTHR43179:SF12">
    <property type="entry name" value="GALACTOFURANOSYLTRANSFERASE GLFT2"/>
    <property type="match status" value="1"/>
</dbReference>
<dbReference type="GO" id="GO:0016740">
    <property type="term" value="F:transferase activity"/>
    <property type="evidence" value="ECO:0007669"/>
    <property type="project" value="UniProtKB-KW"/>
</dbReference>